<gene>
    <name evidence="2" type="ORF">MEBOL_004276</name>
</gene>
<evidence type="ECO:0008006" key="4">
    <source>
        <dbReference type="Google" id="ProtNLM"/>
    </source>
</evidence>
<organism evidence="2 3">
    <name type="scientific">Melittangium boletus DSM 14713</name>
    <dbReference type="NCBI Taxonomy" id="1294270"/>
    <lineage>
        <taxon>Bacteria</taxon>
        <taxon>Pseudomonadati</taxon>
        <taxon>Myxococcota</taxon>
        <taxon>Myxococcia</taxon>
        <taxon>Myxococcales</taxon>
        <taxon>Cystobacterineae</taxon>
        <taxon>Archangiaceae</taxon>
        <taxon>Melittangium</taxon>
    </lineage>
</organism>
<protein>
    <recommendedName>
        <fullName evidence="4">Lipoprotein</fullName>
    </recommendedName>
</protein>
<proteinExistence type="predicted"/>
<reference evidence="2 3" key="1">
    <citation type="submission" date="2017-06" db="EMBL/GenBank/DDBJ databases">
        <authorList>
            <person name="Kim H.J."/>
            <person name="Triplett B.A."/>
        </authorList>
    </citation>
    <scope>NUCLEOTIDE SEQUENCE [LARGE SCALE GENOMIC DNA]</scope>
    <source>
        <strain evidence="2 3">DSM 14713</strain>
    </source>
</reference>
<dbReference type="OrthoDB" id="5514069at2"/>
<dbReference type="EMBL" id="CP022163">
    <property type="protein sequence ID" value="ATB30814.1"/>
    <property type="molecule type" value="Genomic_DNA"/>
</dbReference>
<evidence type="ECO:0000313" key="2">
    <source>
        <dbReference type="EMBL" id="ATB30814.1"/>
    </source>
</evidence>
<keyword evidence="1" id="KW-0732">Signal</keyword>
<dbReference type="KEGG" id="mbd:MEBOL_004276"/>
<name>A0A250IG48_9BACT</name>
<sequence length="292" mass="31891">MTSRSQLHFLGVTAALLAARLSLAETPKPSVSGTSTQAPATEATRCTKGLRVRVKPPELKTKVRAARSSEDLKALLAPLGITTEWMRNPCTQAPSVVLDVFQARIVSADTRDFVLQARGMVCGDTRLLDGVVLHPLEEPDTFCAIDMPFLPGMPDAYQVRTTFGFENLTDPVRQVFRVESKTSDSRNETESLEYWEAHDGELHLLFIIPTKNEHMGFVNSVSSAKVTVGGSGFPRELLIEESVRDCGRFIDLPSGERALTHGCTEATNEARWCFQRAPSGGAGGYRVCPPSP</sequence>
<accession>A0A250IG48</accession>
<feature type="chain" id="PRO_5012354660" description="Lipoprotein" evidence="1">
    <location>
        <begin position="25"/>
        <end position="292"/>
    </location>
</feature>
<dbReference type="RefSeq" id="WP_095979225.1">
    <property type="nucleotide sequence ID" value="NZ_CP022163.1"/>
</dbReference>
<evidence type="ECO:0000313" key="3">
    <source>
        <dbReference type="Proteomes" id="UP000217289"/>
    </source>
</evidence>
<dbReference type="AlphaFoldDB" id="A0A250IG48"/>
<feature type="signal peptide" evidence="1">
    <location>
        <begin position="1"/>
        <end position="24"/>
    </location>
</feature>
<evidence type="ECO:0000256" key="1">
    <source>
        <dbReference type="SAM" id="SignalP"/>
    </source>
</evidence>
<dbReference type="Proteomes" id="UP000217289">
    <property type="component" value="Chromosome"/>
</dbReference>
<keyword evidence="3" id="KW-1185">Reference proteome</keyword>